<protein>
    <submittedName>
        <fullName evidence="2">Uncharacterized protein</fullName>
    </submittedName>
</protein>
<feature type="region of interest" description="Disordered" evidence="1">
    <location>
        <begin position="278"/>
        <end position="298"/>
    </location>
</feature>
<comment type="caution">
    <text evidence="2">The sequence shown here is derived from an EMBL/GenBank/DDBJ whole genome shotgun (WGS) entry which is preliminary data.</text>
</comment>
<sequence length="298" mass="32736">LVDATESQFVSTDADKVIYNTQNNTTAIVTAYVSATQLTLSKDIMVDGNERYEMYNKGCRNRFQINIEDIEDWVGPEEHGVLRVEYPKGTERNFEIHGDILTLDVRSVPDSKVRDPATDVEIHIWVEARQRVSQLTDLSGLINNGNLTVGTTTISVDGLSGTEIVAEDTLLTIAGVRGIYRVTADVTLSSGGGDLVIFPGLLDVIEDGDVVTIVGSTLNTRLERLVVELTASKASVSKGVDFIGQVNVGGMRTWADYKEWGERKLAVALGELRSKQVPKTRRTYSRGGHHVGHHHGHY</sequence>
<feature type="non-terminal residue" evidence="2">
    <location>
        <position position="1"/>
    </location>
</feature>
<dbReference type="AlphaFoldDB" id="A0A0F8XTE3"/>
<proteinExistence type="predicted"/>
<organism evidence="2">
    <name type="scientific">marine sediment metagenome</name>
    <dbReference type="NCBI Taxonomy" id="412755"/>
    <lineage>
        <taxon>unclassified sequences</taxon>
        <taxon>metagenomes</taxon>
        <taxon>ecological metagenomes</taxon>
    </lineage>
</organism>
<accession>A0A0F8XTE3</accession>
<dbReference type="EMBL" id="LAZR01057361">
    <property type="protein sequence ID" value="KKK72213.1"/>
    <property type="molecule type" value="Genomic_DNA"/>
</dbReference>
<evidence type="ECO:0000313" key="2">
    <source>
        <dbReference type="EMBL" id="KKK72213.1"/>
    </source>
</evidence>
<gene>
    <name evidence="2" type="ORF">LCGC14_2906130</name>
</gene>
<reference evidence="2" key="1">
    <citation type="journal article" date="2015" name="Nature">
        <title>Complex archaea that bridge the gap between prokaryotes and eukaryotes.</title>
        <authorList>
            <person name="Spang A."/>
            <person name="Saw J.H."/>
            <person name="Jorgensen S.L."/>
            <person name="Zaremba-Niedzwiedzka K."/>
            <person name="Martijn J."/>
            <person name="Lind A.E."/>
            <person name="van Eijk R."/>
            <person name="Schleper C."/>
            <person name="Guy L."/>
            <person name="Ettema T.J."/>
        </authorList>
    </citation>
    <scope>NUCLEOTIDE SEQUENCE</scope>
</reference>
<evidence type="ECO:0000256" key="1">
    <source>
        <dbReference type="SAM" id="MobiDB-lite"/>
    </source>
</evidence>
<name>A0A0F8XTE3_9ZZZZ</name>